<protein>
    <submittedName>
        <fullName evidence="1">Uncharacterized protein</fullName>
    </submittedName>
</protein>
<proteinExistence type="predicted"/>
<reference evidence="1" key="1">
    <citation type="journal article" date="2021" name="Proc. Natl. Acad. Sci. U.S.A.">
        <title>A Catalog of Tens of Thousands of Viruses from Human Metagenomes Reveals Hidden Associations with Chronic Diseases.</title>
        <authorList>
            <person name="Tisza M.J."/>
            <person name="Buck C.B."/>
        </authorList>
    </citation>
    <scope>NUCLEOTIDE SEQUENCE</scope>
    <source>
        <strain evidence="1">Ctg4a4</strain>
    </source>
</reference>
<sequence>MKPKRYPYSGKKKQPHEEIAKLKIGSNMVKITAKKITFSGALESHQIF</sequence>
<organism evidence="1">
    <name type="scientific">Siphoviridae sp. ctg4a4</name>
    <dbReference type="NCBI Taxonomy" id="2825602"/>
    <lineage>
        <taxon>Viruses</taxon>
        <taxon>Duplodnaviria</taxon>
        <taxon>Heunggongvirae</taxon>
        <taxon>Uroviricota</taxon>
        <taxon>Caudoviricetes</taxon>
    </lineage>
</organism>
<evidence type="ECO:0000313" key="1">
    <source>
        <dbReference type="EMBL" id="DAG02045.1"/>
    </source>
</evidence>
<name>A0A8S5V5S0_9CAUD</name>
<accession>A0A8S5V5S0</accession>
<dbReference type="EMBL" id="BK016202">
    <property type="protein sequence ID" value="DAG02045.1"/>
    <property type="molecule type" value="Genomic_DNA"/>
</dbReference>